<keyword evidence="6 7" id="KW-0862">Zinc</keyword>
<dbReference type="InterPro" id="IPR007484">
    <property type="entry name" value="Peptidase_M28"/>
</dbReference>
<keyword evidence="10" id="KW-1185">Reference proteome</keyword>
<dbReference type="InterPro" id="IPR045175">
    <property type="entry name" value="M28_fam"/>
</dbReference>
<evidence type="ECO:0000313" key="10">
    <source>
        <dbReference type="Proteomes" id="UP001600888"/>
    </source>
</evidence>
<dbReference type="EC" id="3.4.-.-" evidence="7"/>
<dbReference type="PANTHER" id="PTHR12147">
    <property type="entry name" value="METALLOPEPTIDASE M28 FAMILY MEMBER"/>
    <property type="match status" value="1"/>
</dbReference>
<accession>A0ABR4F3R4</accession>
<reference evidence="9 10" key="1">
    <citation type="submission" date="2024-03" db="EMBL/GenBank/DDBJ databases">
        <title>A high-quality draft genome sequence of Diaporthe vaccinii, a causative agent of upright dieback and viscid rot disease in cranberry plants.</title>
        <authorList>
            <person name="Sarrasin M."/>
            <person name="Lang B.F."/>
            <person name="Burger G."/>
        </authorList>
    </citation>
    <scope>NUCLEOTIDE SEQUENCE [LARGE SCALE GENOMIC DNA]</scope>
    <source>
        <strain evidence="9 10">IS7</strain>
    </source>
</reference>
<keyword evidence="3 7" id="KW-0645">Protease</keyword>
<organism evidence="9 10">
    <name type="scientific">Diaporthe vaccinii</name>
    <dbReference type="NCBI Taxonomy" id="105482"/>
    <lineage>
        <taxon>Eukaryota</taxon>
        <taxon>Fungi</taxon>
        <taxon>Dikarya</taxon>
        <taxon>Ascomycota</taxon>
        <taxon>Pezizomycotina</taxon>
        <taxon>Sordariomycetes</taxon>
        <taxon>Sordariomycetidae</taxon>
        <taxon>Diaporthales</taxon>
        <taxon>Diaporthaceae</taxon>
        <taxon>Diaporthe</taxon>
        <taxon>Diaporthe eres species complex</taxon>
    </lineage>
</organism>
<evidence type="ECO:0000313" key="9">
    <source>
        <dbReference type="EMBL" id="KAL2289333.1"/>
    </source>
</evidence>
<evidence type="ECO:0000256" key="3">
    <source>
        <dbReference type="ARBA" id="ARBA00022670"/>
    </source>
</evidence>
<comment type="caution">
    <text evidence="9">The sequence shown here is derived from an EMBL/GenBank/DDBJ whole genome shotgun (WGS) entry which is preliminary data.</text>
</comment>
<dbReference type="SUPFAM" id="SSF53187">
    <property type="entry name" value="Zn-dependent exopeptidases"/>
    <property type="match status" value="1"/>
</dbReference>
<comment type="similarity">
    <text evidence="2">Belongs to the peptidase M28 family. M28B subfamily.</text>
</comment>
<evidence type="ECO:0000259" key="8">
    <source>
        <dbReference type="Pfam" id="PF04389"/>
    </source>
</evidence>
<keyword evidence="4 7" id="KW-0479">Metal-binding</keyword>
<sequence>MTSGARVSSLNLTANGLNRKWNIIAQTLQGDPDNVLQLGAHMDSVAAGPGINDNASGGIGILEVAIQLANYTVNNSVRFSWWGAEEQGLVGSEGYVNVLTEEEVQQIRLYLNFDMIASPAHEFGVYNCDFSNIGMPPVPGVKEADEMFQDYFDDIADLE</sequence>
<dbReference type="Proteomes" id="UP001600888">
    <property type="component" value="Unassembled WGS sequence"/>
</dbReference>
<dbReference type="Pfam" id="PF04389">
    <property type="entry name" value="Peptidase_M28"/>
    <property type="match status" value="1"/>
</dbReference>
<evidence type="ECO:0000256" key="5">
    <source>
        <dbReference type="ARBA" id="ARBA00022801"/>
    </source>
</evidence>
<dbReference type="EMBL" id="JBAWTH010000013">
    <property type="protein sequence ID" value="KAL2289333.1"/>
    <property type="molecule type" value="Genomic_DNA"/>
</dbReference>
<feature type="domain" description="Peptidase M28" evidence="8">
    <location>
        <begin position="22"/>
        <end position="124"/>
    </location>
</feature>
<keyword evidence="5 7" id="KW-0378">Hydrolase</keyword>
<evidence type="ECO:0000256" key="6">
    <source>
        <dbReference type="ARBA" id="ARBA00022833"/>
    </source>
</evidence>
<dbReference type="PANTHER" id="PTHR12147:SF26">
    <property type="entry name" value="PEPTIDASE M28 DOMAIN-CONTAINING PROTEIN"/>
    <property type="match status" value="1"/>
</dbReference>
<evidence type="ECO:0000256" key="2">
    <source>
        <dbReference type="ARBA" id="ARBA00005634"/>
    </source>
</evidence>
<gene>
    <name evidence="9" type="ORF">FJTKL_02336</name>
</gene>
<evidence type="ECO:0000256" key="1">
    <source>
        <dbReference type="ARBA" id="ARBA00001947"/>
    </source>
</evidence>
<protein>
    <recommendedName>
        <fullName evidence="7">Peptide hydrolase</fullName>
        <ecNumber evidence="7">3.4.-.-</ecNumber>
    </recommendedName>
</protein>
<dbReference type="Gene3D" id="3.40.630.10">
    <property type="entry name" value="Zn peptidases"/>
    <property type="match status" value="1"/>
</dbReference>
<proteinExistence type="inferred from homology"/>
<comment type="cofactor">
    <cofactor evidence="1">
        <name>Zn(2+)</name>
        <dbReference type="ChEBI" id="CHEBI:29105"/>
    </cofactor>
</comment>
<evidence type="ECO:0000256" key="7">
    <source>
        <dbReference type="RuleBase" id="RU361240"/>
    </source>
</evidence>
<evidence type="ECO:0000256" key="4">
    <source>
        <dbReference type="ARBA" id="ARBA00022723"/>
    </source>
</evidence>
<name>A0ABR4F3R4_9PEZI</name>